<keyword evidence="2" id="KW-1185">Reference proteome</keyword>
<dbReference type="EMBL" id="JAWDJX010000078">
    <property type="protein sequence ID" value="KAK3046835.1"/>
    <property type="molecule type" value="Genomic_DNA"/>
</dbReference>
<evidence type="ECO:0000313" key="1">
    <source>
        <dbReference type="EMBL" id="KAK3046835.1"/>
    </source>
</evidence>
<sequence length="64" mass="6929">MASLPQLLSRNPTLTFDKLNPEYRADHALSEFVLDATKIKSRKSQPAGGSNNITAFEPAATIIA</sequence>
<organism evidence="1 2">
    <name type="scientific">Extremus antarcticus</name>
    <dbReference type="NCBI Taxonomy" id="702011"/>
    <lineage>
        <taxon>Eukaryota</taxon>
        <taxon>Fungi</taxon>
        <taxon>Dikarya</taxon>
        <taxon>Ascomycota</taxon>
        <taxon>Pezizomycotina</taxon>
        <taxon>Dothideomycetes</taxon>
        <taxon>Dothideomycetidae</taxon>
        <taxon>Mycosphaerellales</taxon>
        <taxon>Extremaceae</taxon>
        <taxon>Extremus</taxon>
    </lineage>
</organism>
<reference evidence="1" key="1">
    <citation type="submission" date="2023-04" db="EMBL/GenBank/DDBJ databases">
        <title>Black Yeasts Isolated from many extreme environments.</title>
        <authorList>
            <person name="Coleine C."/>
            <person name="Stajich J.E."/>
            <person name="Selbmann L."/>
        </authorList>
    </citation>
    <scope>NUCLEOTIDE SEQUENCE</scope>
    <source>
        <strain evidence="1">CCFEE 5312</strain>
    </source>
</reference>
<evidence type="ECO:0000313" key="2">
    <source>
        <dbReference type="Proteomes" id="UP001271007"/>
    </source>
</evidence>
<name>A0AAJ0D672_9PEZI</name>
<proteinExistence type="predicted"/>
<gene>
    <name evidence="1" type="ORF">LTR09_011720</name>
</gene>
<accession>A0AAJ0D672</accession>
<comment type="caution">
    <text evidence="1">The sequence shown here is derived from an EMBL/GenBank/DDBJ whole genome shotgun (WGS) entry which is preliminary data.</text>
</comment>
<dbReference type="AlphaFoldDB" id="A0AAJ0D672"/>
<protein>
    <submittedName>
        <fullName evidence="1">Uncharacterized protein</fullName>
    </submittedName>
</protein>
<dbReference type="Proteomes" id="UP001271007">
    <property type="component" value="Unassembled WGS sequence"/>
</dbReference>